<evidence type="ECO:0008006" key="3">
    <source>
        <dbReference type="Google" id="ProtNLM"/>
    </source>
</evidence>
<proteinExistence type="predicted"/>
<accession>A0AAE9YW04</accession>
<reference evidence="1 2" key="1">
    <citation type="journal article" date="2015" name="Genome Announc.">
        <title>Draft Genome Sequences of Marine Isolates of Thalassomonas viridans and Thalassomonas actiniarum.</title>
        <authorList>
            <person name="Olonade I."/>
            <person name="van Zyl L.J."/>
            <person name="Trindade M."/>
        </authorList>
    </citation>
    <scope>NUCLEOTIDE SEQUENCE [LARGE SCALE GENOMIC DNA]</scope>
    <source>
        <strain evidence="1 2">A5K-106</strain>
    </source>
</reference>
<dbReference type="Proteomes" id="UP000032568">
    <property type="component" value="Chromosome"/>
</dbReference>
<sequence>MMNIHINPSYNERLLKDKLALQIDQNKLFKEIDSIHELHGAAVIYIDSALNIVELRPFNPVCRVNPVKVVLREPPKDMSQVQFSSHLKYSQGNVRESELIKEVAGTVLSCGAAFLGWFVVLGSAGAIPLTGGASGAVTYLAVSASVASSLQCANGLYRTGNEIFDQEQNDFLDSQEWYQNASIALDVISVAGAAAAAAVTIKTVKLLHLSSGKSYAEILKGLSRAERKRLTHEAIRMNQPGISNKLLKGLVRSGVYPKRYAAIQITNSLQLQLKDAIGATMSFVGSAVSGNVNSLAIGIYEELEQ</sequence>
<dbReference type="AlphaFoldDB" id="A0AAE9YW04"/>
<gene>
    <name evidence="1" type="ORF">SG35_015500</name>
</gene>
<reference evidence="1 2" key="2">
    <citation type="journal article" date="2022" name="Mar. Drugs">
        <title>Bioassay-Guided Fractionation Leads to the Detection of Cholic Acid Generated by the Rare Thalassomonas sp.</title>
        <authorList>
            <person name="Pheiffer F."/>
            <person name="Schneider Y.K."/>
            <person name="Hansen E.H."/>
            <person name="Andersen J.H."/>
            <person name="Isaksson J."/>
            <person name="Busche T."/>
            <person name="R C."/>
            <person name="Kalinowski J."/>
            <person name="Zyl L.V."/>
            <person name="Trindade M."/>
        </authorList>
    </citation>
    <scope>NUCLEOTIDE SEQUENCE [LARGE SCALE GENOMIC DNA]</scope>
    <source>
        <strain evidence="1 2">A5K-106</strain>
    </source>
</reference>
<evidence type="ECO:0000313" key="2">
    <source>
        <dbReference type="Proteomes" id="UP000032568"/>
    </source>
</evidence>
<keyword evidence="2" id="KW-1185">Reference proteome</keyword>
<dbReference type="KEGG" id="tact:SG35_015500"/>
<evidence type="ECO:0000313" key="1">
    <source>
        <dbReference type="EMBL" id="WDE01893.1"/>
    </source>
</evidence>
<organism evidence="1 2">
    <name type="scientific">Thalassomonas actiniarum</name>
    <dbReference type="NCBI Taxonomy" id="485447"/>
    <lineage>
        <taxon>Bacteria</taxon>
        <taxon>Pseudomonadati</taxon>
        <taxon>Pseudomonadota</taxon>
        <taxon>Gammaproteobacteria</taxon>
        <taxon>Alteromonadales</taxon>
        <taxon>Colwelliaceae</taxon>
        <taxon>Thalassomonas</taxon>
    </lineage>
</organism>
<name>A0AAE9YW04_9GAMM</name>
<dbReference type="EMBL" id="CP059735">
    <property type="protein sequence ID" value="WDE01893.1"/>
    <property type="molecule type" value="Genomic_DNA"/>
</dbReference>
<protein>
    <recommendedName>
        <fullName evidence="3">NAD synthetase</fullName>
    </recommendedName>
</protein>